<organism evidence="1 2">
    <name type="scientific">Panagrellus redivivus</name>
    <name type="common">Microworm</name>
    <dbReference type="NCBI Taxonomy" id="6233"/>
    <lineage>
        <taxon>Eukaryota</taxon>
        <taxon>Metazoa</taxon>
        <taxon>Ecdysozoa</taxon>
        <taxon>Nematoda</taxon>
        <taxon>Chromadorea</taxon>
        <taxon>Rhabditida</taxon>
        <taxon>Tylenchina</taxon>
        <taxon>Panagrolaimomorpha</taxon>
        <taxon>Panagrolaimoidea</taxon>
        <taxon>Panagrolaimidae</taxon>
        <taxon>Panagrellus</taxon>
    </lineage>
</organism>
<reference evidence="2" key="2">
    <citation type="submission" date="2020-10" db="UniProtKB">
        <authorList>
            <consortium name="WormBaseParasite"/>
        </authorList>
    </citation>
    <scope>IDENTIFICATION</scope>
</reference>
<protein>
    <submittedName>
        <fullName evidence="2">ETF domain-containing protein</fullName>
    </submittedName>
</protein>
<accession>A0A7E4VMX2</accession>
<name>A0A7E4VMX2_PANRE</name>
<proteinExistence type="predicted"/>
<sequence length="156" mass="16843">MPKPSKKGGTGNGMRENDETAMTILRRGLFKLTDVTVPLSTYEKIKRMSVDGALVAFDGESVKFAMKIGKELSIRVAQTVHPDAVSIFAVDQVIDSAEAALELCKTVNDVLNKCIVIRSGADSGCTLPKSVKAERNAENVTSHIVLRDLIQLKGIV</sequence>
<dbReference type="WBParaSite" id="Pan_g22782.t2">
    <property type="protein sequence ID" value="Pan_g22782.t2"/>
    <property type="gene ID" value="Pan_g22782"/>
</dbReference>
<evidence type="ECO:0000313" key="2">
    <source>
        <dbReference type="WBParaSite" id="Pan_g22782.t2"/>
    </source>
</evidence>
<keyword evidence="1" id="KW-1185">Reference proteome</keyword>
<dbReference type="AlphaFoldDB" id="A0A7E4VMX2"/>
<dbReference type="Proteomes" id="UP000492821">
    <property type="component" value="Unassembled WGS sequence"/>
</dbReference>
<reference evidence="1" key="1">
    <citation type="journal article" date="2013" name="Genetics">
        <title>The draft genome and transcriptome of Panagrellus redivivus are shaped by the harsh demands of a free-living lifestyle.</title>
        <authorList>
            <person name="Srinivasan J."/>
            <person name="Dillman A.R."/>
            <person name="Macchietto M.G."/>
            <person name="Heikkinen L."/>
            <person name="Lakso M."/>
            <person name="Fracchia K.M."/>
            <person name="Antoshechkin I."/>
            <person name="Mortazavi A."/>
            <person name="Wong G."/>
            <person name="Sternberg P.W."/>
        </authorList>
    </citation>
    <scope>NUCLEOTIDE SEQUENCE [LARGE SCALE GENOMIC DNA]</scope>
    <source>
        <strain evidence="1">MT8872</strain>
    </source>
</reference>
<evidence type="ECO:0000313" key="1">
    <source>
        <dbReference type="Proteomes" id="UP000492821"/>
    </source>
</evidence>